<name>A0ABV4P5A4_9GAMM</name>
<dbReference type="GO" id="GO:0016746">
    <property type="term" value="F:acyltransferase activity"/>
    <property type="evidence" value="ECO:0007669"/>
    <property type="project" value="UniProtKB-KW"/>
</dbReference>
<keyword evidence="1 5" id="KW-0808">Transferase</keyword>
<proteinExistence type="inferred from homology"/>
<evidence type="ECO:0000256" key="3">
    <source>
        <dbReference type="ARBA" id="ARBA00038502"/>
    </source>
</evidence>
<dbReference type="RefSeq" id="WP_371841372.1">
    <property type="nucleotide sequence ID" value="NZ_JBGMEK010000107.1"/>
</dbReference>
<dbReference type="PANTHER" id="PTHR43792:SF8">
    <property type="entry name" value="[RIBOSOMAL PROTEIN US5]-ALANINE N-ACETYLTRANSFERASE"/>
    <property type="match status" value="1"/>
</dbReference>
<dbReference type="EMBL" id="JBGMEK010000107">
    <property type="protein sequence ID" value="MFA0813556.1"/>
    <property type="molecule type" value="Genomic_DNA"/>
</dbReference>
<dbReference type="InterPro" id="IPR000182">
    <property type="entry name" value="GNAT_dom"/>
</dbReference>
<dbReference type="EC" id="2.3.-.-" evidence="5"/>
<dbReference type="Proteomes" id="UP001569428">
    <property type="component" value="Unassembled WGS sequence"/>
</dbReference>
<gene>
    <name evidence="5" type="ORF">ACCI49_21950</name>
</gene>
<evidence type="ECO:0000313" key="6">
    <source>
        <dbReference type="Proteomes" id="UP001569428"/>
    </source>
</evidence>
<evidence type="ECO:0000256" key="2">
    <source>
        <dbReference type="ARBA" id="ARBA00023315"/>
    </source>
</evidence>
<dbReference type="SUPFAM" id="SSF55729">
    <property type="entry name" value="Acyl-CoA N-acyltransferases (Nat)"/>
    <property type="match status" value="1"/>
</dbReference>
<sequence>MEISVTEDILLKPLTDADAQEIHLLIEQNRSLLAKYLYWVESIKDLSSTREYLRQRIYSKNTGAAWYKIIFEEKVSGIFGIKEVNFHKRCAEIGYWLSTHCQGRGVITRVVEKICVHLKNNQGVRKLSIQCLSENIASIAIA</sequence>
<organism evidence="5 6">
    <name type="scientific">Microbulbifer epialgicus</name>
    <dbReference type="NCBI Taxonomy" id="393907"/>
    <lineage>
        <taxon>Bacteria</taxon>
        <taxon>Pseudomonadati</taxon>
        <taxon>Pseudomonadota</taxon>
        <taxon>Gammaproteobacteria</taxon>
        <taxon>Cellvibrionales</taxon>
        <taxon>Microbulbiferaceae</taxon>
        <taxon>Microbulbifer</taxon>
    </lineage>
</organism>
<dbReference type="InterPro" id="IPR051531">
    <property type="entry name" value="N-acetyltransferase"/>
</dbReference>
<evidence type="ECO:0000313" key="5">
    <source>
        <dbReference type="EMBL" id="MFA0813556.1"/>
    </source>
</evidence>
<dbReference type="Gene3D" id="3.40.630.30">
    <property type="match status" value="1"/>
</dbReference>
<comment type="similarity">
    <text evidence="3">Belongs to the acetyltransferase family. RimJ subfamily.</text>
</comment>
<protein>
    <submittedName>
        <fullName evidence="5">GNAT family N-acetyltransferase</fullName>
        <ecNumber evidence="5">2.3.-.-</ecNumber>
    </submittedName>
</protein>
<dbReference type="PANTHER" id="PTHR43792">
    <property type="entry name" value="GNAT FAMILY, PUTATIVE (AFU_ORTHOLOGUE AFUA_3G00765)-RELATED-RELATED"/>
    <property type="match status" value="1"/>
</dbReference>
<comment type="caution">
    <text evidence="5">The sequence shown here is derived from an EMBL/GenBank/DDBJ whole genome shotgun (WGS) entry which is preliminary data.</text>
</comment>
<evidence type="ECO:0000256" key="1">
    <source>
        <dbReference type="ARBA" id="ARBA00022679"/>
    </source>
</evidence>
<keyword evidence="6" id="KW-1185">Reference proteome</keyword>
<reference evidence="5 6" key="1">
    <citation type="submission" date="2024-08" db="EMBL/GenBank/DDBJ databases">
        <authorList>
            <person name="Ishaq N."/>
        </authorList>
    </citation>
    <scope>NUCLEOTIDE SEQUENCE [LARGE SCALE GENOMIC DNA]</scope>
    <source>
        <strain evidence="5 6">DSM 18651</strain>
    </source>
</reference>
<dbReference type="InterPro" id="IPR016181">
    <property type="entry name" value="Acyl_CoA_acyltransferase"/>
</dbReference>
<keyword evidence="2 5" id="KW-0012">Acyltransferase</keyword>
<feature type="domain" description="N-acetyltransferase" evidence="4">
    <location>
        <begin position="9"/>
        <end position="142"/>
    </location>
</feature>
<evidence type="ECO:0000259" key="4">
    <source>
        <dbReference type="Pfam" id="PF13302"/>
    </source>
</evidence>
<dbReference type="Pfam" id="PF13302">
    <property type="entry name" value="Acetyltransf_3"/>
    <property type="match status" value="1"/>
</dbReference>
<accession>A0ABV4P5A4</accession>